<evidence type="ECO:0000256" key="5">
    <source>
        <dbReference type="ARBA" id="ARBA00023136"/>
    </source>
</evidence>
<gene>
    <name evidence="7" type="ORF">ACFX5D_04525</name>
</gene>
<comment type="caution">
    <text evidence="7">The sequence shown here is derived from an EMBL/GenBank/DDBJ whole genome shotgun (WGS) entry which is preliminary data.</text>
</comment>
<feature type="transmembrane region" description="Helical" evidence="6">
    <location>
        <begin position="46"/>
        <end position="67"/>
    </location>
</feature>
<reference evidence="7 8" key="1">
    <citation type="submission" date="2024-06" db="EMBL/GenBank/DDBJ databases">
        <title>Flavobacterium spp. isolated from glacier.</title>
        <authorList>
            <person name="Han D."/>
        </authorList>
    </citation>
    <scope>NUCLEOTIDE SEQUENCE [LARGE SCALE GENOMIC DNA]</scope>
    <source>
        <strain evidence="7 8">LB3P45</strain>
    </source>
</reference>
<evidence type="ECO:0000256" key="6">
    <source>
        <dbReference type="SAM" id="Phobius"/>
    </source>
</evidence>
<feature type="transmembrane region" description="Helical" evidence="6">
    <location>
        <begin position="392"/>
        <end position="408"/>
    </location>
</feature>
<keyword evidence="4 6" id="KW-1133">Transmembrane helix</keyword>
<feature type="transmembrane region" description="Helical" evidence="6">
    <location>
        <begin position="330"/>
        <end position="353"/>
    </location>
</feature>
<accession>A0ABW6HJM2</accession>
<dbReference type="PANTHER" id="PTHR30250:SF28">
    <property type="entry name" value="POLYSACCHARIDE BIOSYNTHESIS PROTEIN"/>
    <property type="match status" value="1"/>
</dbReference>
<feature type="transmembrane region" description="Helical" evidence="6">
    <location>
        <begin position="296"/>
        <end position="318"/>
    </location>
</feature>
<feature type="transmembrane region" description="Helical" evidence="6">
    <location>
        <begin position="15"/>
        <end position="34"/>
    </location>
</feature>
<evidence type="ECO:0000256" key="3">
    <source>
        <dbReference type="ARBA" id="ARBA00022692"/>
    </source>
</evidence>
<comment type="subcellular location">
    <subcellularLocation>
        <location evidence="1">Cell membrane</location>
        <topology evidence="1">Multi-pass membrane protein</topology>
    </subcellularLocation>
</comment>
<feature type="transmembrane region" description="Helical" evidence="6">
    <location>
        <begin position="79"/>
        <end position="104"/>
    </location>
</feature>
<dbReference type="EMBL" id="JBHZQA010000002">
    <property type="protein sequence ID" value="MFE3847230.1"/>
    <property type="molecule type" value="Genomic_DNA"/>
</dbReference>
<evidence type="ECO:0000256" key="1">
    <source>
        <dbReference type="ARBA" id="ARBA00004651"/>
    </source>
</evidence>
<dbReference type="Pfam" id="PF13440">
    <property type="entry name" value="Polysacc_synt_3"/>
    <property type="match status" value="1"/>
</dbReference>
<keyword evidence="8" id="KW-1185">Reference proteome</keyword>
<organism evidence="7 8">
    <name type="scientific">Flavobacterium fructosi</name>
    <dbReference type="NCBI Taxonomy" id="3230416"/>
    <lineage>
        <taxon>Bacteria</taxon>
        <taxon>Pseudomonadati</taxon>
        <taxon>Bacteroidota</taxon>
        <taxon>Flavobacteriia</taxon>
        <taxon>Flavobacteriales</taxon>
        <taxon>Flavobacteriaceae</taxon>
        <taxon>Flavobacterium</taxon>
    </lineage>
</organism>
<name>A0ABW6HJM2_9FLAO</name>
<feature type="transmembrane region" description="Helical" evidence="6">
    <location>
        <begin position="177"/>
        <end position="195"/>
    </location>
</feature>
<feature type="transmembrane region" description="Helical" evidence="6">
    <location>
        <begin position="254"/>
        <end position="276"/>
    </location>
</feature>
<dbReference type="RefSeq" id="WP_379857058.1">
    <property type="nucleotide sequence ID" value="NZ_JBHZQA010000002.1"/>
</dbReference>
<proteinExistence type="predicted"/>
<evidence type="ECO:0000256" key="2">
    <source>
        <dbReference type="ARBA" id="ARBA00022475"/>
    </source>
</evidence>
<keyword evidence="3 6" id="KW-0812">Transmembrane</keyword>
<evidence type="ECO:0000256" key="4">
    <source>
        <dbReference type="ARBA" id="ARBA00022989"/>
    </source>
</evidence>
<feature type="transmembrane region" description="Helical" evidence="6">
    <location>
        <begin position="110"/>
        <end position="132"/>
    </location>
</feature>
<dbReference type="InterPro" id="IPR050833">
    <property type="entry name" value="Poly_Biosynth_Transport"/>
</dbReference>
<dbReference type="PANTHER" id="PTHR30250">
    <property type="entry name" value="PST FAMILY PREDICTED COLANIC ACID TRANSPORTER"/>
    <property type="match status" value="1"/>
</dbReference>
<evidence type="ECO:0000313" key="8">
    <source>
        <dbReference type="Proteomes" id="UP001600039"/>
    </source>
</evidence>
<keyword evidence="5 6" id="KW-0472">Membrane</keyword>
<feature type="transmembrane region" description="Helical" evidence="6">
    <location>
        <begin position="216"/>
        <end position="234"/>
    </location>
</feature>
<keyword evidence="2" id="KW-1003">Cell membrane</keyword>
<evidence type="ECO:0000313" key="7">
    <source>
        <dbReference type="EMBL" id="MFE3847230.1"/>
    </source>
</evidence>
<protein>
    <submittedName>
        <fullName evidence="7">Oligosaccharide flippase family protein</fullName>
    </submittedName>
</protein>
<sequence>MNFPSIPKKLSSDHVFMLTMLVVNAGNYIYNLLVGRILGPSEFSDAAILITFLLILSFLGMTFQIVVAKYAVLYENQKLQLFVVTVTKFAVFFGVIFGAIILFFNEELQILFHTKTAAMFILFAMGIPLYFLMSVNRGLYQGGNDLNRMSITYITEMVSRLFLTVALVLLVPTLPTSVAVAAGISMSLVFGLFPFQKSIGIRTNISKTNEILDTKSIVTFFALTAFYELTQIIINNSDIILVKHYFNSKEAGLYASLALIGRVVYFVAWMFVMLLLPKVILLKKEGKDTLPILMKYVGYIAVLSVGIILFTFLFPAFVVKVMFGEKYISIAFLLWKYALATSVFAIANIFAYYFLSMNKYIPVIISAVLGLAQIGLIVLFHNSLQQVVEMQIIAMLILLFFQLCFFFNHNKKNARLYK</sequence>
<feature type="transmembrane region" description="Helical" evidence="6">
    <location>
        <begin position="360"/>
        <end position="380"/>
    </location>
</feature>
<dbReference type="Proteomes" id="UP001600039">
    <property type="component" value="Unassembled WGS sequence"/>
</dbReference>